<accession>G2E5Q2</accession>
<name>G2E5Q2_9GAMM</name>
<evidence type="ECO:0000313" key="3">
    <source>
        <dbReference type="EMBL" id="EGV28623.1"/>
    </source>
</evidence>
<dbReference type="Gene3D" id="1.10.530.10">
    <property type="match status" value="1"/>
</dbReference>
<feature type="transmembrane region" description="Helical" evidence="1">
    <location>
        <begin position="364"/>
        <end position="387"/>
    </location>
</feature>
<dbReference type="SUPFAM" id="SSF53955">
    <property type="entry name" value="Lysozyme-like"/>
    <property type="match status" value="1"/>
</dbReference>
<sequence>MWTLYSIGDPVFLQQVLNAVAMLFGSADFLQFVAIGFLIGVLIIAFQGLTQGAQGIRFQGMLVSFLLYALLFVPTVSVTIEGAYSGTARVVDNVPLGPAVVGSAVSNLGYGVTRLFEQVFTTPPLTEHGYVDALQVLATVRKTALSRLTTGDANSPTEGADVEQSWINYVADCVLYGVDRQINGASMDAILKATDMDAALQTPIVTGTTEIQLGTTRELLPCVDAYSRLRSYTNRQFLPKFRQALAAKLGTEAAAVDTRVNGALTALARDAVDAQQYMVMAALLPMFEKGVVQHYRNLGDQAAATQTSQAIQQRNSQWATEQNLFVAIMKPMMVYFEGFIFAIGPFMAFVIGLGPIGISMVGKYLIFGLWIQLWMPILAVSNLYLILTAQRAFEALADQNSAVLPSFRALYESDLLLQSYLGTAGMLIASTPAISLMLIYGSAITATHLAGRLQSGDHVNERLTAPDVVQPSAASTVGPLMQTTALGGTHAPGAQGMVWSFKAGQSAQATLRSAELSAEQAQESFQRTFGQAFAQSAAANQQTATQYALGQKFDASYSRADAAVAASAEELSRRFSESGLSQEGLSTLLSAGLKGAMAGATQARLGGDLASQISQKYGVTDSQASEVAQAIAQKASTDQQLKAAFTEGLAADISRSHGESYAEGLTQNDTSQLTRSAQNVLSTTHSYEQAATFARSVGTDASFSAIETSAMLLRQPATMSRLEQAIDRFGLSGDAARQTDGLLAGGVVGDPVQARAIAGMGLLLGFYGGARTQTMTPTERQRAETAAMRIYSGLLGVNVPEGLDPRVNATLANTTPALGSVRTAVTAAGLHDSQDRVSTGLSSLRVNADGTIAQVTTGPEQVETFAAGARQSVADQGTVQVNRLRAQRQAELLKTIDQRVQLPAPAARTVQEHVGGLMIQLGESGALAQAGVMGLVGQASASAAAALAYGQTLLSGSGWEAARTAGETAAGGAQGWTHARQTMVEARLDEIAGYGLTAAQTDLYRTASQTTLFAFAPSEAQQTARTTVIGEAPSVATGEQIATLIERAVTARDDSDLRLIGAYNQTHQIEEPVEPAVPVGQLGEHLLPPAAVTLPNSSSAAGDDGKKNASLHAAAQLGGLPLQHLSVTGGALGNVLDLIAAPESHGNYNAWYRHADQDQVILSALTVSEVQALQSQLLAQGNGGSAIGRYQFLADTLADLTQRLQLSGSEPFTPALQDRLALTLARDAGINDWASGRLDDDSFAYNLSRIWAGLPKDASNLSYHDGVGDNAAQIDYARVIDTLTTIRQGDRPVLAASVSDLSRAPASIPAR</sequence>
<keyword evidence="4" id="KW-1185">Reference proteome</keyword>
<dbReference type="Pfam" id="PF07916">
    <property type="entry name" value="TraG_N"/>
    <property type="match status" value="1"/>
</dbReference>
<feature type="transmembrane region" description="Helical" evidence="1">
    <location>
        <begin position="61"/>
        <end position="84"/>
    </location>
</feature>
<feature type="domain" description="TraG N-terminal Proteobacteria" evidence="2">
    <location>
        <begin position="3"/>
        <end position="459"/>
    </location>
</feature>
<dbReference type="eggNOG" id="COG4678">
    <property type="taxonomic scope" value="Bacteria"/>
</dbReference>
<keyword evidence="1" id="KW-1133">Transmembrane helix</keyword>
<dbReference type="EMBL" id="AFWT01000033">
    <property type="protein sequence ID" value="EGV28623.1"/>
    <property type="molecule type" value="Genomic_DNA"/>
</dbReference>
<dbReference type="InterPro" id="IPR012931">
    <property type="entry name" value="TraG_N_Proteobacteria"/>
</dbReference>
<keyword evidence="1" id="KW-0472">Membrane</keyword>
<dbReference type="STRING" id="765913.ThidrDRAFT_3615"/>
<feature type="transmembrane region" description="Helical" evidence="1">
    <location>
        <begin position="29"/>
        <end position="49"/>
    </location>
</feature>
<comment type="caution">
    <text evidence="3">The sequence shown here is derived from an EMBL/GenBank/DDBJ whole genome shotgun (WGS) entry which is preliminary data.</text>
</comment>
<feature type="transmembrane region" description="Helical" evidence="1">
    <location>
        <begin position="334"/>
        <end position="358"/>
    </location>
</feature>
<dbReference type="Proteomes" id="UP000004200">
    <property type="component" value="Unassembled WGS sequence"/>
</dbReference>
<protein>
    <submittedName>
        <fullName evidence="3">TraG domain-containing protein</fullName>
    </submittedName>
</protein>
<evidence type="ECO:0000313" key="4">
    <source>
        <dbReference type="Proteomes" id="UP000004200"/>
    </source>
</evidence>
<proteinExistence type="predicted"/>
<organism evidence="3 4">
    <name type="scientific">Thiorhodococcus drewsii AZ1</name>
    <dbReference type="NCBI Taxonomy" id="765913"/>
    <lineage>
        <taxon>Bacteria</taxon>
        <taxon>Pseudomonadati</taxon>
        <taxon>Pseudomonadota</taxon>
        <taxon>Gammaproteobacteria</taxon>
        <taxon>Chromatiales</taxon>
        <taxon>Chromatiaceae</taxon>
        <taxon>Thiorhodococcus</taxon>
    </lineage>
</organism>
<evidence type="ECO:0000256" key="1">
    <source>
        <dbReference type="SAM" id="Phobius"/>
    </source>
</evidence>
<feature type="transmembrane region" description="Helical" evidence="1">
    <location>
        <begin position="96"/>
        <end position="116"/>
    </location>
</feature>
<keyword evidence="1" id="KW-0812">Transmembrane</keyword>
<gene>
    <name evidence="3" type="ORF">ThidrDRAFT_3615</name>
</gene>
<feature type="transmembrane region" description="Helical" evidence="1">
    <location>
        <begin position="415"/>
        <end position="440"/>
    </location>
</feature>
<evidence type="ECO:0000259" key="2">
    <source>
        <dbReference type="Pfam" id="PF07916"/>
    </source>
</evidence>
<dbReference type="PATRIC" id="fig|765913.3.peg.3683"/>
<dbReference type="InterPro" id="IPR023346">
    <property type="entry name" value="Lysozyme-like_dom_sf"/>
</dbReference>
<dbReference type="RefSeq" id="WP_007042328.1">
    <property type="nucleotide sequence ID" value="NZ_AFWT01000033.1"/>
</dbReference>
<reference evidence="3 4" key="1">
    <citation type="submission" date="2011-06" db="EMBL/GenBank/DDBJ databases">
        <title>The draft genome of Thiorhodococcus drewsii AZ1.</title>
        <authorList>
            <consortium name="US DOE Joint Genome Institute (JGI-PGF)"/>
            <person name="Lucas S."/>
            <person name="Han J."/>
            <person name="Lapidus A."/>
            <person name="Cheng J.-F."/>
            <person name="Goodwin L."/>
            <person name="Pitluck S."/>
            <person name="Peters L."/>
            <person name="Land M.L."/>
            <person name="Hauser L."/>
            <person name="Vogl K."/>
            <person name="Liu Z."/>
            <person name="Imhoff J."/>
            <person name="Thiel V."/>
            <person name="Frigaard N.-U."/>
            <person name="Bryant D.A."/>
            <person name="Woyke T.J."/>
        </authorList>
    </citation>
    <scope>NUCLEOTIDE SEQUENCE [LARGE SCALE GENOMIC DNA]</scope>
    <source>
        <strain evidence="3 4">AZ1</strain>
    </source>
</reference>